<dbReference type="OrthoDB" id="6612291at2759"/>
<dbReference type="InterPro" id="IPR001810">
    <property type="entry name" value="F-box_dom"/>
</dbReference>
<name>A0A2J6S9T6_HYAVF</name>
<gene>
    <name evidence="3" type="ORF">L207DRAFT_576306</name>
</gene>
<proteinExistence type="predicted"/>
<protein>
    <recommendedName>
        <fullName evidence="2">F-box domain-containing protein</fullName>
    </recommendedName>
</protein>
<dbReference type="EMBL" id="KZ613938">
    <property type="protein sequence ID" value="PMD47529.1"/>
    <property type="molecule type" value="Genomic_DNA"/>
</dbReference>
<organism evidence="3 4">
    <name type="scientific">Hyaloscypha variabilis (strain UAMH 11265 / GT02V1 / F)</name>
    <name type="common">Meliniomyces variabilis</name>
    <dbReference type="NCBI Taxonomy" id="1149755"/>
    <lineage>
        <taxon>Eukaryota</taxon>
        <taxon>Fungi</taxon>
        <taxon>Dikarya</taxon>
        <taxon>Ascomycota</taxon>
        <taxon>Pezizomycotina</taxon>
        <taxon>Leotiomycetes</taxon>
        <taxon>Helotiales</taxon>
        <taxon>Hyaloscyphaceae</taxon>
        <taxon>Hyaloscypha</taxon>
        <taxon>Hyaloscypha variabilis</taxon>
    </lineage>
</organism>
<dbReference type="Proteomes" id="UP000235786">
    <property type="component" value="Unassembled WGS sequence"/>
</dbReference>
<dbReference type="PROSITE" id="PS50181">
    <property type="entry name" value="FBOX"/>
    <property type="match status" value="1"/>
</dbReference>
<dbReference type="InterPro" id="IPR036047">
    <property type="entry name" value="F-box-like_dom_sf"/>
</dbReference>
<dbReference type="AlphaFoldDB" id="A0A2J6S9T6"/>
<feature type="domain" description="F-box" evidence="2">
    <location>
        <begin position="290"/>
        <end position="334"/>
    </location>
</feature>
<keyword evidence="4" id="KW-1185">Reference proteome</keyword>
<dbReference type="SUPFAM" id="SSF81383">
    <property type="entry name" value="F-box domain"/>
    <property type="match status" value="1"/>
</dbReference>
<accession>A0A2J6S9T6</accession>
<feature type="compositionally biased region" description="Basic and acidic residues" evidence="1">
    <location>
        <begin position="58"/>
        <end position="67"/>
    </location>
</feature>
<sequence length="399" mass="46173">MGYFEYVCQMCGVSFAIGRIRRADEPSGSAWDYRGAESFVEWDEDDDDGRRCGPSSGCHRDENRQEHVAGPGCVDGRGYSGHRISMEEMKGCRAVQCLLVKKHDWEPEPDDHSFELDSKVFLTGLGDGSPDMSPLTNLSPRRHGIDETWISNTVDGGEDDGLPFHPSCFEVFKRISTDRLGVVDIDGLWSYWREIDGSFEALYESFPRDFAVKSGNEQWWNHDVGCEYLAANPITIPSLTELLNSCYRQFSGWRHNEPYDANEPVFFWRYKASGETHERSHFIPPPSKSSDIFMSLPNELRAMILDDLSSKDIANLRLVTPAYRQLNVSLFRRLLLEDMPWIWEARDLPMGNTDFHRLYRLVKFCWTNLKGLRNRERIWKDVSEVVTRIERYRREGKIV</sequence>
<evidence type="ECO:0000313" key="3">
    <source>
        <dbReference type="EMBL" id="PMD47529.1"/>
    </source>
</evidence>
<evidence type="ECO:0000313" key="4">
    <source>
        <dbReference type="Proteomes" id="UP000235786"/>
    </source>
</evidence>
<feature type="region of interest" description="Disordered" evidence="1">
    <location>
        <begin position="53"/>
        <end position="72"/>
    </location>
</feature>
<dbReference type="STRING" id="1149755.A0A2J6S9T6"/>
<evidence type="ECO:0000256" key="1">
    <source>
        <dbReference type="SAM" id="MobiDB-lite"/>
    </source>
</evidence>
<evidence type="ECO:0000259" key="2">
    <source>
        <dbReference type="PROSITE" id="PS50181"/>
    </source>
</evidence>
<reference evidence="3 4" key="1">
    <citation type="submission" date="2016-04" db="EMBL/GenBank/DDBJ databases">
        <title>A degradative enzymes factory behind the ericoid mycorrhizal symbiosis.</title>
        <authorList>
            <consortium name="DOE Joint Genome Institute"/>
            <person name="Martino E."/>
            <person name="Morin E."/>
            <person name="Grelet G."/>
            <person name="Kuo A."/>
            <person name="Kohler A."/>
            <person name="Daghino S."/>
            <person name="Barry K."/>
            <person name="Choi C."/>
            <person name="Cichocki N."/>
            <person name="Clum A."/>
            <person name="Copeland A."/>
            <person name="Hainaut M."/>
            <person name="Haridas S."/>
            <person name="Labutti K."/>
            <person name="Lindquist E."/>
            <person name="Lipzen A."/>
            <person name="Khouja H.-R."/>
            <person name="Murat C."/>
            <person name="Ohm R."/>
            <person name="Olson A."/>
            <person name="Spatafora J."/>
            <person name="Veneault-Fourrey C."/>
            <person name="Henrissat B."/>
            <person name="Grigoriev I."/>
            <person name="Martin F."/>
            <person name="Perotto S."/>
        </authorList>
    </citation>
    <scope>NUCLEOTIDE SEQUENCE [LARGE SCALE GENOMIC DNA]</scope>
    <source>
        <strain evidence="3 4">F</strain>
    </source>
</reference>